<dbReference type="PROSITE" id="PS50113">
    <property type="entry name" value="PAC"/>
    <property type="match status" value="4"/>
</dbReference>
<dbReference type="AlphaFoldDB" id="A0AAV4ZSD6"/>
<dbReference type="InterPro" id="IPR004358">
    <property type="entry name" value="Sig_transdc_His_kin-like_C"/>
</dbReference>
<dbReference type="Pfam" id="PF08448">
    <property type="entry name" value="PAS_4"/>
    <property type="match status" value="1"/>
</dbReference>
<dbReference type="PROSITE" id="PS50110">
    <property type="entry name" value="RESPONSE_REGULATORY"/>
    <property type="match status" value="1"/>
</dbReference>
<dbReference type="InterPro" id="IPR000014">
    <property type="entry name" value="PAS"/>
</dbReference>
<comment type="catalytic activity">
    <reaction evidence="1">
        <text>ATP + protein L-histidine = ADP + protein N-phospho-L-histidine.</text>
        <dbReference type="EC" id="2.7.13.3"/>
    </reaction>
</comment>
<dbReference type="InterPro" id="IPR005467">
    <property type="entry name" value="His_kinase_dom"/>
</dbReference>
<accession>A0AAV4ZSD6</accession>
<evidence type="ECO:0000256" key="7">
    <source>
        <dbReference type="PROSITE-ProRule" id="PRU00169"/>
    </source>
</evidence>
<dbReference type="SMART" id="SM00448">
    <property type="entry name" value="REC"/>
    <property type="match status" value="1"/>
</dbReference>
<dbReference type="Gene3D" id="1.10.287.130">
    <property type="match status" value="1"/>
</dbReference>
<evidence type="ECO:0000259" key="9">
    <source>
        <dbReference type="PROSITE" id="PS50046"/>
    </source>
</evidence>
<organism evidence="14 15">
    <name type="scientific">Methylobacterium hispanicum</name>
    <dbReference type="NCBI Taxonomy" id="270350"/>
    <lineage>
        <taxon>Bacteria</taxon>
        <taxon>Pseudomonadati</taxon>
        <taxon>Pseudomonadota</taxon>
        <taxon>Alphaproteobacteria</taxon>
        <taxon>Hyphomicrobiales</taxon>
        <taxon>Methylobacteriaceae</taxon>
        <taxon>Methylobacterium</taxon>
    </lineage>
</organism>
<gene>
    <name evidence="14" type="primary">rcsC_36</name>
    <name evidence="14" type="ORF">BHAOGJBA_4935</name>
</gene>
<evidence type="ECO:0000256" key="6">
    <source>
        <dbReference type="ARBA" id="ARBA00022777"/>
    </source>
</evidence>
<dbReference type="InterPro" id="IPR003661">
    <property type="entry name" value="HisK_dim/P_dom"/>
</dbReference>
<evidence type="ECO:0000313" key="14">
    <source>
        <dbReference type="EMBL" id="GJD91387.1"/>
    </source>
</evidence>
<dbReference type="PANTHER" id="PTHR43304:SF1">
    <property type="entry name" value="PAC DOMAIN-CONTAINING PROTEIN"/>
    <property type="match status" value="1"/>
</dbReference>
<dbReference type="SMART" id="SM00388">
    <property type="entry name" value="HisKA"/>
    <property type="match status" value="1"/>
</dbReference>
<feature type="domain" description="Response regulatory" evidence="11">
    <location>
        <begin position="993"/>
        <end position="1106"/>
    </location>
</feature>
<dbReference type="InterPro" id="IPR001789">
    <property type="entry name" value="Sig_transdc_resp-reg_receiver"/>
</dbReference>
<reference evidence="14" key="2">
    <citation type="submission" date="2021-08" db="EMBL/GenBank/DDBJ databases">
        <authorList>
            <person name="Tani A."/>
            <person name="Ola A."/>
            <person name="Ogura Y."/>
            <person name="Katsura K."/>
            <person name="Hayashi T."/>
        </authorList>
    </citation>
    <scope>NUCLEOTIDE SEQUENCE</scope>
    <source>
        <strain evidence="14">DSM 16372</strain>
    </source>
</reference>
<dbReference type="InterPro" id="IPR001610">
    <property type="entry name" value="PAC"/>
</dbReference>
<dbReference type="Gene3D" id="3.30.450.20">
    <property type="entry name" value="PAS domain"/>
    <property type="match status" value="4"/>
</dbReference>
<keyword evidence="4 7" id="KW-0597">Phosphoprotein</keyword>
<feature type="domain" description="Phytochrome chromophore attachment site" evidence="9">
    <location>
        <begin position="279"/>
        <end position="326"/>
    </location>
</feature>
<dbReference type="InterPro" id="IPR013655">
    <property type="entry name" value="PAS_fold_3"/>
</dbReference>
<dbReference type="InterPro" id="IPR035965">
    <property type="entry name" value="PAS-like_dom_sf"/>
</dbReference>
<feature type="domain" description="PAS" evidence="12">
    <location>
        <begin position="586"/>
        <end position="656"/>
    </location>
</feature>
<feature type="coiled-coil region" evidence="8">
    <location>
        <begin position="702"/>
        <end position="733"/>
    </location>
</feature>
<evidence type="ECO:0000256" key="2">
    <source>
        <dbReference type="ARBA" id="ARBA00006402"/>
    </source>
</evidence>
<keyword evidence="5" id="KW-0808">Transferase</keyword>
<evidence type="ECO:0000313" key="15">
    <source>
        <dbReference type="Proteomes" id="UP001055247"/>
    </source>
</evidence>
<dbReference type="PROSITE" id="PS50109">
    <property type="entry name" value="HIS_KIN"/>
    <property type="match status" value="1"/>
</dbReference>
<dbReference type="Pfam" id="PF08447">
    <property type="entry name" value="PAS_3"/>
    <property type="match status" value="3"/>
</dbReference>
<dbReference type="SUPFAM" id="SSF47384">
    <property type="entry name" value="Homodimeric domain of signal transducing histidine kinase"/>
    <property type="match status" value="1"/>
</dbReference>
<dbReference type="SMART" id="SM00065">
    <property type="entry name" value="GAF"/>
    <property type="match status" value="1"/>
</dbReference>
<dbReference type="CDD" id="cd00130">
    <property type="entry name" value="PAS"/>
    <property type="match status" value="4"/>
</dbReference>
<dbReference type="SMART" id="SM00091">
    <property type="entry name" value="PAS"/>
    <property type="match status" value="3"/>
</dbReference>
<sequence>MRGSMTQEIQAGVWLPVGGGDVGDLVRGHDWAATPLGPIAEWPPTVRAIVQTVLLSPIPMVAIWGEDGILVYNRGYAEVCGPRHPQALGGRVLDVWPEARAFNAQVIESGLAGQALSFTGQELELWRHGRPEKVWMDLDYTPILDEAGRPIGTLATVLDITERVLAERRLAESEDRFRFLDGLARATADARDAAAVLEATTRLLGGHLGLSNCAYADMDADGDGFTIRGNWHAPDAPSILGHYSLADFGELAVRELNAGRPLVVNDNAAELAPHEARTFQAIGIAATICMPLVKEGRLTALMAIHHAVPHRWSDAELALLREVTERCWAYIERVGAEANLRVSEGRLRTLVNATSDAVYRMGADWRGMIRLDGRGILADATEPSERWLDRNIKPKDRAEVLAAIADAIRRKGLFELEHRVRRADGTVGWTFSRAVPLLDQAGEIVEWFGTASDVTFRHEAEARLRESEARFRTMADDAPVMTWITDENGDCIYLNRRWYEFTGQTEAEGLGLGWLDAIHPDDRHLSEQTFLAANAERKSFRLEYRLRGRDGAYRWAIDAAMPWIAANEAFLGYFGSVIDIDERRQAEARLRTLTDVVPAFVWFASPDGHLHFLNDRWCEFTGQTLEAALPDGWIEAVHPDDQARTAAAWADARAREVSYEIEMRYRRHDGACRWYLARAEPLRDAGGTVTAWFGTSTDIHDRRLAEDRLRELNETLESRVAERTDELLKAEEALRQSQKLEAIGQLTGGVAHDFNNLLTIIRSSVDFLRRPDLPEARKARYLDAVSETVERAAKLTGQLLAFARRQTLDPQVFALDERLRAMADLLDTVTGARIRVVLDIAGAPCHVRADLSQFETALVNMAVNARDAMDGEGTLTLRLACGGTLPPIRRHAGSSHPFAAVSLSDTGAGIAPEVLPRIFEPFFTTKEVGKGTGLGLSQVFGFAKQSGGDVDVESVPGGGSTFTLYLPEVPAEPKPLAAKDAAASVLPIGSGQRVLVVEDNVEVGTFATQILEDLGYRTTWATNAEEALDRIGHDGSDFDVVFSDVVMPGMGGIAFARLLRRRLPNLPVVLASGYSHVLAQEGAHGFELLRKPYSAEQVSQVLRRAVGRDWRTGNGEGDGMPGR</sequence>
<dbReference type="Pfam" id="PF01590">
    <property type="entry name" value="GAF"/>
    <property type="match status" value="1"/>
</dbReference>
<dbReference type="Proteomes" id="UP001055247">
    <property type="component" value="Unassembled WGS sequence"/>
</dbReference>
<dbReference type="Gene3D" id="3.30.450.40">
    <property type="match status" value="1"/>
</dbReference>
<dbReference type="EMBL" id="BPQO01000027">
    <property type="protein sequence ID" value="GJD91387.1"/>
    <property type="molecule type" value="Genomic_DNA"/>
</dbReference>
<dbReference type="Pfam" id="PF00072">
    <property type="entry name" value="Response_reg"/>
    <property type="match status" value="1"/>
</dbReference>
<dbReference type="SUPFAM" id="SSF55874">
    <property type="entry name" value="ATPase domain of HSP90 chaperone/DNA topoisomerase II/histidine kinase"/>
    <property type="match status" value="1"/>
</dbReference>
<dbReference type="InterPro" id="IPR036890">
    <property type="entry name" value="HATPase_C_sf"/>
</dbReference>
<dbReference type="SUPFAM" id="SSF55785">
    <property type="entry name" value="PYP-like sensor domain (PAS domain)"/>
    <property type="match status" value="4"/>
</dbReference>
<dbReference type="PROSITE" id="PS50046">
    <property type="entry name" value="PHYTOCHROME_2"/>
    <property type="match status" value="1"/>
</dbReference>
<evidence type="ECO:0000256" key="8">
    <source>
        <dbReference type="SAM" id="Coils"/>
    </source>
</evidence>
<evidence type="ECO:0000256" key="1">
    <source>
        <dbReference type="ARBA" id="ARBA00000085"/>
    </source>
</evidence>
<dbReference type="InterPro" id="IPR016132">
    <property type="entry name" value="Phyto_chromo_attachment"/>
</dbReference>
<keyword evidence="15" id="KW-1185">Reference proteome</keyword>
<dbReference type="InterPro" id="IPR013656">
    <property type="entry name" value="PAS_4"/>
</dbReference>
<dbReference type="CDD" id="cd00082">
    <property type="entry name" value="HisKA"/>
    <property type="match status" value="1"/>
</dbReference>
<evidence type="ECO:0000259" key="12">
    <source>
        <dbReference type="PROSITE" id="PS50112"/>
    </source>
</evidence>
<keyword evidence="6 14" id="KW-0418">Kinase</keyword>
<dbReference type="Gene3D" id="3.40.50.2300">
    <property type="match status" value="1"/>
</dbReference>
<dbReference type="Pfam" id="PF02518">
    <property type="entry name" value="HATPase_c"/>
    <property type="match status" value="1"/>
</dbReference>
<dbReference type="InterPro" id="IPR036097">
    <property type="entry name" value="HisK_dim/P_sf"/>
</dbReference>
<dbReference type="PROSITE" id="PS50112">
    <property type="entry name" value="PAS"/>
    <property type="match status" value="2"/>
</dbReference>
<reference evidence="14" key="1">
    <citation type="journal article" date="2016" name="Front. Microbiol.">
        <title>Genome Sequence of the Piezophilic, Mesophilic Sulfate-Reducing Bacterium Desulfovibrio indicus J2T.</title>
        <authorList>
            <person name="Cao J."/>
            <person name="Maignien L."/>
            <person name="Shao Z."/>
            <person name="Alain K."/>
            <person name="Jebbar M."/>
        </authorList>
    </citation>
    <scope>NUCLEOTIDE SEQUENCE</scope>
    <source>
        <strain evidence="14">DSM 16372</strain>
    </source>
</reference>
<dbReference type="InterPro" id="IPR029016">
    <property type="entry name" value="GAF-like_dom_sf"/>
</dbReference>
<evidence type="ECO:0000259" key="11">
    <source>
        <dbReference type="PROSITE" id="PS50110"/>
    </source>
</evidence>
<feature type="domain" description="PAC" evidence="13">
    <location>
        <begin position="540"/>
        <end position="592"/>
    </location>
</feature>
<dbReference type="InterPro" id="IPR003018">
    <property type="entry name" value="GAF"/>
</dbReference>
<feature type="domain" description="PAC" evidence="13">
    <location>
        <begin position="659"/>
        <end position="711"/>
    </location>
</feature>
<feature type="modified residue" description="4-aspartylphosphate" evidence="7">
    <location>
        <position position="1044"/>
    </location>
</feature>
<evidence type="ECO:0000256" key="4">
    <source>
        <dbReference type="ARBA" id="ARBA00022553"/>
    </source>
</evidence>
<feature type="domain" description="PAC" evidence="13">
    <location>
        <begin position="119"/>
        <end position="172"/>
    </location>
</feature>
<dbReference type="Gene3D" id="3.30.565.10">
    <property type="entry name" value="Histidine kinase-like ATPase, C-terminal domain"/>
    <property type="match status" value="1"/>
</dbReference>
<dbReference type="InterPro" id="IPR000700">
    <property type="entry name" value="PAS-assoc_C"/>
</dbReference>
<dbReference type="SMART" id="SM00387">
    <property type="entry name" value="HATPase_c"/>
    <property type="match status" value="1"/>
</dbReference>
<feature type="domain" description="Histidine kinase" evidence="10">
    <location>
        <begin position="749"/>
        <end position="970"/>
    </location>
</feature>
<feature type="domain" description="PAC" evidence="13">
    <location>
        <begin position="414"/>
        <end position="466"/>
    </location>
</feature>
<dbReference type="PANTHER" id="PTHR43304">
    <property type="entry name" value="PHYTOCHROME-LIKE PROTEIN CPH1"/>
    <property type="match status" value="1"/>
</dbReference>
<dbReference type="SMART" id="SM00086">
    <property type="entry name" value="PAC"/>
    <property type="match status" value="4"/>
</dbReference>
<keyword evidence="8" id="KW-0175">Coiled coil</keyword>
<evidence type="ECO:0000259" key="13">
    <source>
        <dbReference type="PROSITE" id="PS50113"/>
    </source>
</evidence>
<dbReference type="InterPro" id="IPR052162">
    <property type="entry name" value="Sensor_kinase/Photoreceptor"/>
</dbReference>
<dbReference type="Pfam" id="PF00512">
    <property type="entry name" value="HisKA"/>
    <property type="match status" value="1"/>
</dbReference>
<feature type="domain" description="PAS" evidence="12">
    <location>
        <begin position="467"/>
        <end position="538"/>
    </location>
</feature>
<dbReference type="GO" id="GO:0000155">
    <property type="term" value="F:phosphorelay sensor kinase activity"/>
    <property type="evidence" value="ECO:0007669"/>
    <property type="project" value="InterPro"/>
</dbReference>
<dbReference type="EC" id="2.7.13.3" evidence="3"/>
<protein>
    <recommendedName>
        <fullName evidence="3">histidine kinase</fullName>
        <ecNumber evidence="3">2.7.13.3</ecNumber>
    </recommendedName>
</protein>
<evidence type="ECO:0000256" key="5">
    <source>
        <dbReference type="ARBA" id="ARBA00022679"/>
    </source>
</evidence>
<comment type="caution">
    <text evidence="14">The sequence shown here is derived from an EMBL/GenBank/DDBJ whole genome shotgun (WGS) entry which is preliminary data.</text>
</comment>
<dbReference type="PRINTS" id="PR00344">
    <property type="entry name" value="BCTRLSENSOR"/>
</dbReference>
<evidence type="ECO:0000256" key="3">
    <source>
        <dbReference type="ARBA" id="ARBA00012438"/>
    </source>
</evidence>
<proteinExistence type="inferred from homology"/>
<evidence type="ECO:0000259" key="10">
    <source>
        <dbReference type="PROSITE" id="PS50109"/>
    </source>
</evidence>
<dbReference type="FunFam" id="3.30.450.20:FF:000099">
    <property type="entry name" value="Sensory box sensor histidine kinase"/>
    <property type="match status" value="2"/>
</dbReference>
<dbReference type="SUPFAM" id="SSF52172">
    <property type="entry name" value="CheY-like"/>
    <property type="match status" value="1"/>
</dbReference>
<name>A0AAV4ZSD6_9HYPH</name>
<dbReference type="NCBIfam" id="TIGR00229">
    <property type="entry name" value="sensory_box"/>
    <property type="match status" value="3"/>
</dbReference>
<dbReference type="InterPro" id="IPR003594">
    <property type="entry name" value="HATPase_dom"/>
</dbReference>
<comment type="similarity">
    <text evidence="2">In the N-terminal section; belongs to the phytochrome family.</text>
</comment>
<dbReference type="SUPFAM" id="SSF55781">
    <property type="entry name" value="GAF domain-like"/>
    <property type="match status" value="1"/>
</dbReference>
<dbReference type="InterPro" id="IPR011006">
    <property type="entry name" value="CheY-like_superfamily"/>
</dbReference>